<feature type="domain" description="Hexokinase C-terminal" evidence="6">
    <location>
        <begin position="26"/>
        <end position="122"/>
    </location>
</feature>
<dbReference type="SUPFAM" id="SSF53067">
    <property type="entry name" value="Actin-like ATPase domain"/>
    <property type="match status" value="1"/>
</dbReference>
<organism evidence="7 8">
    <name type="scientific">Penicillium subrubescens</name>
    <dbReference type="NCBI Taxonomy" id="1316194"/>
    <lineage>
        <taxon>Eukaryota</taxon>
        <taxon>Fungi</taxon>
        <taxon>Dikarya</taxon>
        <taxon>Ascomycota</taxon>
        <taxon>Pezizomycotina</taxon>
        <taxon>Eurotiomycetes</taxon>
        <taxon>Eurotiomycetidae</taxon>
        <taxon>Eurotiales</taxon>
        <taxon>Aspergillaceae</taxon>
        <taxon>Penicillium</taxon>
    </lineage>
</organism>
<comment type="similarity">
    <text evidence="5">Belongs to the hexokinase family.</text>
</comment>
<dbReference type="GO" id="GO:0005524">
    <property type="term" value="F:ATP binding"/>
    <property type="evidence" value="ECO:0007669"/>
    <property type="project" value="UniProtKB-UniRule"/>
</dbReference>
<dbReference type="GO" id="GO:0005536">
    <property type="term" value="F:D-glucose binding"/>
    <property type="evidence" value="ECO:0007669"/>
    <property type="project" value="InterPro"/>
</dbReference>
<evidence type="ECO:0000259" key="6">
    <source>
        <dbReference type="Pfam" id="PF03727"/>
    </source>
</evidence>
<evidence type="ECO:0000256" key="4">
    <source>
        <dbReference type="ARBA" id="ARBA00044613"/>
    </source>
</evidence>
<evidence type="ECO:0000313" key="8">
    <source>
        <dbReference type="Proteomes" id="UP000186955"/>
    </source>
</evidence>
<keyword evidence="5 7" id="KW-0418">Kinase</keyword>
<dbReference type="InterPro" id="IPR001312">
    <property type="entry name" value="Hexokinase"/>
</dbReference>
<dbReference type="GO" id="GO:0006096">
    <property type="term" value="P:glycolytic process"/>
    <property type="evidence" value="ECO:0007669"/>
    <property type="project" value="UniProtKB-KW"/>
</dbReference>
<dbReference type="GO" id="GO:0006006">
    <property type="term" value="P:glucose metabolic process"/>
    <property type="evidence" value="ECO:0007669"/>
    <property type="project" value="TreeGrafter"/>
</dbReference>
<comment type="pathway">
    <text evidence="1">Carbohydrate degradation; glycolysis; D-glyceraldehyde 3-phosphate and glycerone phosphate from D-glucose: step 1/4.</text>
</comment>
<dbReference type="GO" id="GO:0005739">
    <property type="term" value="C:mitochondrion"/>
    <property type="evidence" value="ECO:0007669"/>
    <property type="project" value="TreeGrafter"/>
</dbReference>
<dbReference type="GO" id="GO:0008865">
    <property type="term" value="F:fructokinase activity"/>
    <property type="evidence" value="ECO:0007669"/>
    <property type="project" value="TreeGrafter"/>
</dbReference>
<dbReference type="Proteomes" id="UP000186955">
    <property type="component" value="Unassembled WGS sequence"/>
</dbReference>
<evidence type="ECO:0000256" key="3">
    <source>
        <dbReference type="ARBA" id="ARBA00023152"/>
    </source>
</evidence>
<feature type="domain" description="Hexokinase C-terminal" evidence="6">
    <location>
        <begin position="124"/>
        <end position="166"/>
    </location>
</feature>
<sequence>MEDCRNIPKMQGLSDDAKVVINTEYAGLYIGQMLRLVLITLFEEGKLFKGQDISRLRREHAVDATFLSIAELDSSEVLRDLREEFEENFSLSPNLEEHKICRYLISLIIMRAARLYACGIAASGFKSRASKALRETFDWLPGELDLISLNPSEDGSGVGAALAAALALGTEYKG</sequence>
<dbReference type="Pfam" id="PF03727">
    <property type="entry name" value="Hexokinase_2"/>
    <property type="match status" value="2"/>
</dbReference>
<dbReference type="GO" id="GO:0019158">
    <property type="term" value="F:mannokinase activity"/>
    <property type="evidence" value="ECO:0007669"/>
    <property type="project" value="TreeGrafter"/>
</dbReference>
<keyword evidence="5" id="KW-0808">Transferase</keyword>
<dbReference type="PRINTS" id="PR00475">
    <property type="entry name" value="HEXOKINASE"/>
</dbReference>
<gene>
    <name evidence="7" type="ORF">PENSUB_662</name>
</gene>
<evidence type="ECO:0000313" key="7">
    <source>
        <dbReference type="EMBL" id="OKP13471.1"/>
    </source>
</evidence>
<name>A0A1Q5ULY1_9EURO</name>
<dbReference type="AlphaFoldDB" id="A0A1Q5ULY1"/>
<reference evidence="7 8" key="1">
    <citation type="submission" date="2016-10" db="EMBL/GenBank/DDBJ databases">
        <title>Genome sequence of the ascomycete fungus Penicillium subrubescens.</title>
        <authorList>
            <person name="De Vries R.P."/>
            <person name="Peng M."/>
            <person name="Dilokpimol A."/>
            <person name="Hilden K."/>
            <person name="Makela M.R."/>
            <person name="Grigoriev I."/>
            <person name="Riley R."/>
            <person name="Granchi Z."/>
        </authorList>
    </citation>
    <scope>NUCLEOTIDE SEQUENCE [LARGE SCALE GENOMIC DNA]</scope>
    <source>
        <strain evidence="7 8">CBS 132785</strain>
    </source>
</reference>
<comment type="caution">
    <text evidence="7">The sequence shown here is derived from an EMBL/GenBank/DDBJ whole genome shotgun (WGS) entry which is preliminary data.</text>
</comment>
<dbReference type="PANTHER" id="PTHR19443:SF16">
    <property type="entry name" value="HEXOKINASE TYPE 1-RELATED"/>
    <property type="match status" value="1"/>
</dbReference>
<keyword evidence="5" id="KW-0547">Nucleotide-binding</keyword>
<keyword evidence="5" id="KW-0067">ATP-binding</keyword>
<dbReference type="InterPro" id="IPR022673">
    <property type="entry name" value="Hexokinase_C"/>
</dbReference>
<dbReference type="GO" id="GO:0006013">
    <property type="term" value="P:mannose metabolic process"/>
    <property type="evidence" value="ECO:0007669"/>
    <property type="project" value="TreeGrafter"/>
</dbReference>
<keyword evidence="3 5" id="KW-0324">Glycolysis</keyword>
<evidence type="ECO:0000256" key="5">
    <source>
        <dbReference type="RuleBase" id="RU362007"/>
    </source>
</evidence>
<accession>A0A1Q5ULY1</accession>
<evidence type="ECO:0000256" key="2">
    <source>
        <dbReference type="ARBA" id="ARBA00005028"/>
    </source>
</evidence>
<evidence type="ECO:0000256" key="1">
    <source>
        <dbReference type="ARBA" id="ARBA00004888"/>
    </source>
</evidence>
<dbReference type="PANTHER" id="PTHR19443">
    <property type="entry name" value="HEXOKINASE"/>
    <property type="match status" value="1"/>
</dbReference>
<comment type="pathway">
    <text evidence="2">Carbohydrate metabolism; hexose metabolism.</text>
</comment>
<dbReference type="GO" id="GO:0005829">
    <property type="term" value="C:cytosol"/>
    <property type="evidence" value="ECO:0007669"/>
    <property type="project" value="TreeGrafter"/>
</dbReference>
<dbReference type="STRING" id="1316194.A0A1Q5ULY1"/>
<keyword evidence="8" id="KW-1185">Reference proteome</keyword>
<dbReference type="EC" id="2.7.1.-" evidence="5"/>
<dbReference type="GO" id="GO:0004340">
    <property type="term" value="F:glucokinase activity"/>
    <property type="evidence" value="ECO:0007669"/>
    <property type="project" value="TreeGrafter"/>
</dbReference>
<protein>
    <recommendedName>
        <fullName evidence="5">Phosphotransferase</fullName>
        <ecNumber evidence="5">2.7.1.-</ecNumber>
    </recommendedName>
</protein>
<dbReference type="EMBL" id="MNBE01000128">
    <property type="protein sequence ID" value="OKP13471.1"/>
    <property type="molecule type" value="Genomic_DNA"/>
</dbReference>
<proteinExistence type="inferred from homology"/>
<comment type="catalytic activity">
    <reaction evidence="4">
        <text>a D-hexose + ATP = a D-hexose 6-phosphate + ADP + H(+)</text>
        <dbReference type="Rhea" id="RHEA:22740"/>
        <dbReference type="ChEBI" id="CHEBI:4194"/>
        <dbReference type="ChEBI" id="CHEBI:15378"/>
        <dbReference type="ChEBI" id="CHEBI:30616"/>
        <dbReference type="ChEBI" id="CHEBI:229467"/>
        <dbReference type="ChEBI" id="CHEBI:456216"/>
        <dbReference type="EC" id="2.7.1.1"/>
    </reaction>
    <physiologicalReaction direction="left-to-right" evidence="4">
        <dbReference type="Rhea" id="RHEA:22741"/>
    </physiologicalReaction>
</comment>
<dbReference type="GO" id="GO:0001678">
    <property type="term" value="P:intracellular glucose homeostasis"/>
    <property type="evidence" value="ECO:0007669"/>
    <property type="project" value="InterPro"/>
</dbReference>
<dbReference type="Gene3D" id="3.40.367.20">
    <property type="match status" value="1"/>
</dbReference>
<dbReference type="InterPro" id="IPR043129">
    <property type="entry name" value="ATPase_NBD"/>
</dbReference>